<gene>
    <name evidence="2" type="ORF">CANTADRAFT_57250</name>
</gene>
<sequence>MSSIIRPLVVKRAVAASPYLDPLQWSDNHQLAINNDTQITILEPKLPSLSNAISLVGSVVVLDSKEVFQTTTVLRPESHEALPLRNFNKVVVESLDEPYLLKPSNEMVIVGHQWTPSQHTTRDNYLGVLFNSGELLILERENLQVGQFKVKVDLFRTLCQEFGVLYEENEISISSSVYHSLKIKCFFFSQVPIGSESVLFVTVITHLGNILVYQLTGSRNDELTLSARIDTNHNILKQSWSDWLAQDHIYTCHFSIVLADNSIQYYQVTYDAVAASLLFSEPVQLVKSSRFLNNKNEWLLVDGNAVLLTTSTGSLRIVTINSANEIQVTTQKLSHYSTIAGIVHTFHGSDLDIIITFENGVFETYKFHVESKIITQAPTPKELTSFVGKCLYSYQMQKTEDNAGGEDQPLEGSFINYGIHLGKDGIITIVYKVIPKDVLIYEIASLSEFQVAFIKSEVFPERANPDTLNNTSLGYVSNFWLKRSSILPVFPYDKGREITPEQFERYLNDVVQFKDTYFPSNSLDLEIRDEDIFPSFRFTMISNLNHNSFVKDLQVVTNLNKLILSALNQVPESELKAKLEKSIREEIQDIKIKLKLFLYKIVLKYVKINNFQPTDQVDKYLIIRFYLELKELDGNASVEYLHSIPEEAEISITTKFFEELFKVTVHDIAEDNSELVNSTTNHKWSKCTLTNIPLLQMNNRQDEAGEYNYILYDQVLMGQSVLVKELLETLQFCYITGNRTYNIQ</sequence>
<keyword evidence="3" id="KW-1185">Reference proteome</keyword>
<proteinExistence type="predicted"/>
<dbReference type="Pfam" id="PF12657">
    <property type="entry name" value="TFIIIC_delta"/>
    <property type="match status" value="1"/>
</dbReference>
<dbReference type="STRING" id="984487.A0A1E4SCE4"/>
<dbReference type="Proteomes" id="UP000094285">
    <property type="component" value="Unassembled WGS sequence"/>
</dbReference>
<evidence type="ECO:0000259" key="1">
    <source>
        <dbReference type="Pfam" id="PF12657"/>
    </source>
</evidence>
<dbReference type="InterPro" id="IPR024761">
    <property type="entry name" value="TFIIIC_delta_N"/>
</dbReference>
<accession>A0A1E4SCE4</accession>
<dbReference type="GeneID" id="30984810"/>
<evidence type="ECO:0000313" key="3">
    <source>
        <dbReference type="Proteomes" id="UP000094285"/>
    </source>
</evidence>
<dbReference type="RefSeq" id="XP_020062258.1">
    <property type="nucleotide sequence ID" value="XM_020210674.1"/>
</dbReference>
<reference evidence="3" key="1">
    <citation type="submission" date="2016-05" db="EMBL/GenBank/DDBJ databases">
        <title>Comparative genomics of biotechnologically important yeasts.</title>
        <authorList>
            <consortium name="DOE Joint Genome Institute"/>
            <person name="Riley R."/>
            <person name="Haridas S."/>
            <person name="Wolfe K.H."/>
            <person name="Lopes M.R."/>
            <person name="Hittinger C.T."/>
            <person name="Goker M."/>
            <person name="Salamov A."/>
            <person name="Wisecaver J."/>
            <person name="Long T.M."/>
            <person name="Aerts A.L."/>
            <person name="Barry K."/>
            <person name="Choi C."/>
            <person name="Clum A."/>
            <person name="Coughlan A.Y."/>
            <person name="Deshpande S."/>
            <person name="Douglass A.P."/>
            <person name="Hanson S.J."/>
            <person name="Klenk H.-P."/>
            <person name="Labutti K."/>
            <person name="Lapidus A."/>
            <person name="Lindquist E."/>
            <person name="Lipzen A."/>
            <person name="Meier-Kolthoff J.P."/>
            <person name="Ohm R.A."/>
            <person name="Otillar R.P."/>
            <person name="Pangilinan J."/>
            <person name="Peng Y."/>
            <person name="Rokas A."/>
            <person name="Rosa C.A."/>
            <person name="Scheuner C."/>
            <person name="Sibirny A.A."/>
            <person name="Slot J.C."/>
            <person name="Stielow J.B."/>
            <person name="Sun H."/>
            <person name="Kurtzman C.P."/>
            <person name="Blackwell M."/>
            <person name="Grigoriev I.V."/>
            <person name="Jeffries T.W."/>
        </authorList>
    </citation>
    <scope>NUCLEOTIDE SEQUENCE [LARGE SCALE GENOMIC DNA]</scope>
    <source>
        <strain evidence="3">NRRL Y-17324</strain>
    </source>
</reference>
<organism evidence="2 3">
    <name type="scientific">Suhomyces tanzawaensis NRRL Y-17324</name>
    <dbReference type="NCBI Taxonomy" id="984487"/>
    <lineage>
        <taxon>Eukaryota</taxon>
        <taxon>Fungi</taxon>
        <taxon>Dikarya</taxon>
        <taxon>Ascomycota</taxon>
        <taxon>Saccharomycotina</taxon>
        <taxon>Pichiomycetes</taxon>
        <taxon>Debaryomycetaceae</taxon>
        <taxon>Suhomyces</taxon>
    </lineage>
</organism>
<protein>
    <recommendedName>
        <fullName evidence="1">Transcription factor IIIC 90kDa subunit N-terminal domain-containing protein</fullName>
    </recommendedName>
</protein>
<evidence type="ECO:0000313" key="2">
    <source>
        <dbReference type="EMBL" id="ODV77136.1"/>
    </source>
</evidence>
<dbReference type="OrthoDB" id="6021743at2759"/>
<name>A0A1E4SCE4_9ASCO</name>
<feature type="domain" description="Transcription factor IIIC 90kDa subunit N-terminal" evidence="1">
    <location>
        <begin position="25"/>
        <end position="453"/>
    </location>
</feature>
<dbReference type="AlphaFoldDB" id="A0A1E4SCE4"/>
<dbReference type="EMBL" id="KV453916">
    <property type="protein sequence ID" value="ODV77136.1"/>
    <property type="molecule type" value="Genomic_DNA"/>
</dbReference>